<organism evidence="1 2">
    <name type="scientific">Plutella xylostella</name>
    <name type="common">Diamondback moth</name>
    <name type="synonym">Plutella maculipennis</name>
    <dbReference type="NCBI Taxonomy" id="51655"/>
    <lineage>
        <taxon>Eukaryota</taxon>
        <taxon>Metazoa</taxon>
        <taxon>Ecdysozoa</taxon>
        <taxon>Arthropoda</taxon>
        <taxon>Hexapoda</taxon>
        <taxon>Insecta</taxon>
        <taxon>Pterygota</taxon>
        <taxon>Neoptera</taxon>
        <taxon>Endopterygota</taxon>
        <taxon>Lepidoptera</taxon>
        <taxon>Glossata</taxon>
        <taxon>Ditrysia</taxon>
        <taxon>Yponomeutoidea</taxon>
        <taxon>Plutellidae</taxon>
        <taxon>Plutella</taxon>
    </lineage>
</organism>
<proteinExistence type="predicted"/>
<sequence>MVHTKHSLSLHKIAEPDDEFKGCTTKHKSRSSYRVAPVECEVEGGCELIKSTYDVITKYTRAVFDKQSETVV</sequence>
<evidence type="ECO:0000313" key="2">
    <source>
        <dbReference type="Proteomes" id="UP000823941"/>
    </source>
</evidence>
<name>A0ABQ7QTN6_PLUXY</name>
<evidence type="ECO:0000313" key="1">
    <source>
        <dbReference type="EMBL" id="KAG7308407.1"/>
    </source>
</evidence>
<dbReference type="EMBL" id="JAHIBW010000008">
    <property type="protein sequence ID" value="KAG7308407.1"/>
    <property type="molecule type" value="Genomic_DNA"/>
</dbReference>
<keyword evidence="2" id="KW-1185">Reference proteome</keyword>
<gene>
    <name evidence="1" type="ORF">JYU34_005604</name>
</gene>
<protein>
    <submittedName>
        <fullName evidence="1">Uncharacterized protein</fullName>
    </submittedName>
</protein>
<comment type="caution">
    <text evidence="1">The sequence shown here is derived from an EMBL/GenBank/DDBJ whole genome shotgun (WGS) entry which is preliminary data.</text>
</comment>
<accession>A0ABQ7QTN6</accession>
<dbReference type="Proteomes" id="UP000823941">
    <property type="component" value="Chromosome 8"/>
</dbReference>
<reference evidence="1 2" key="1">
    <citation type="submission" date="2021-06" db="EMBL/GenBank/DDBJ databases">
        <title>A haploid diamondback moth (Plutella xylostella L.) genome assembly resolves 31 chromosomes and identifies a diamide resistance mutation.</title>
        <authorList>
            <person name="Ward C.M."/>
            <person name="Perry K.D."/>
            <person name="Baker G."/>
            <person name="Powis K."/>
            <person name="Heckel D.G."/>
            <person name="Baxter S.W."/>
        </authorList>
    </citation>
    <scope>NUCLEOTIDE SEQUENCE [LARGE SCALE GENOMIC DNA]</scope>
    <source>
        <strain evidence="1 2">LV</strain>
        <tissue evidence="1">Single pupa</tissue>
    </source>
</reference>